<accession>A0A242M7Q2</accession>
<sequence>MLVSTNNAIGGVACPSAVCVMHDDDILNPEEMLRDEFPNTAGKFM</sequence>
<dbReference type="AlphaFoldDB" id="A0A242M7Q2"/>
<organism evidence="1 2">
    <name type="scientific">Caballeronia sordidicola</name>
    <name type="common">Burkholderia sordidicola</name>
    <dbReference type="NCBI Taxonomy" id="196367"/>
    <lineage>
        <taxon>Bacteria</taxon>
        <taxon>Pseudomonadati</taxon>
        <taxon>Pseudomonadota</taxon>
        <taxon>Betaproteobacteria</taxon>
        <taxon>Burkholderiales</taxon>
        <taxon>Burkholderiaceae</taxon>
        <taxon>Caballeronia</taxon>
    </lineage>
</organism>
<dbReference type="Proteomes" id="UP000195221">
    <property type="component" value="Unassembled WGS sequence"/>
</dbReference>
<evidence type="ECO:0000313" key="1">
    <source>
        <dbReference type="EMBL" id="OTP67256.1"/>
    </source>
</evidence>
<evidence type="ECO:0000313" key="2">
    <source>
        <dbReference type="Proteomes" id="UP000195221"/>
    </source>
</evidence>
<comment type="caution">
    <text evidence="1">The sequence shown here is derived from an EMBL/GenBank/DDBJ whole genome shotgun (WGS) entry which is preliminary data.</text>
</comment>
<protein>
    <submittedName>
        <fullName evidence="1">Uncharacterized protein</fullName>
    </submittedName>
</protein>
<name>A0A242M7Q2_CABSO</name>
<dbReference type="EMBL" id="NBTZ01000156">
    <property type="protein sequence ID" value="OTP67256.1"/>
    <property type="molecule type" value="Genomic_DNA"/>
</dbReference>
<proteinExistence type="predicted"/>
<gene>
    <name evidence="1" type="ORF">PAMC26577_36955</name>
</gene>
<reference evidence="1 2" key="1">
    <citation type="submission" date="2017-03" db="EMBL/GenBank/DDBJ databases">
        <title>Genome analysis of strain PAMC 26577.</title>
        <authorList>
            <person name="Oh H.-M."/>
            <person name="Yang J.-A."/>
        </authorList>
    </citation>
    <scope>NUCLEOTIDE SEQUENCE [LARGE SCALE GENOMIC DNA]</scope>
    <source>
        <strain evidence="1 2">PAMC 26577</strain>
    </source>
</reference>